<dbReference type="PROSITE" id="PS51257">
    <property type="entry name" value="PROKAR_LIPOPROTEIN"/>
    <property type="match status" value="1"/>
</dbReference>
<protein>
    <recommendedName>
        <fullName evidence="3">Lipoprotein</fullName>
    </recommendedName>
</protein>
<dbReference type="RefSeq" id="WP_369147624.1">
    <property type="nucleotide sequence ID" value="NZ_CP163444.1"/>
</dbReference>
<keyword evidence="1" id="KW-0732">Signal</keyword>
<organism evidence="2">
    <name type="scientific">Streptomyces sp. R44</name>
    <dbReference type="NCBI Taxonomy" id="3238633"/>
    <lineage>
        <taxon>Bacteria</taxon>
        <taxon>Bacillati</taxon>
        <taxon>Actinomycetota</taxon>
        <taxon>Actinomycetes</taxon>
        <taxon>Kitasatosporales</taxon>
        <taxon>Streptomycetaceae</taxon>
        <taxon>Streptomyces</taxon>
    </lineage>
</organism>
<dbReference type="AlphaFoldDB" id="A0AB39T965"/>
<evidence type="ECO:0000313" key="2">
    <source>
        <dbReference type="EMBL" id="XDQ75108.1"/>
    </source>
</evidence>
<reference evidence="2" key="1">
    <citation type="submission" date="2024-07" db="EMBL/GenBank/DDBJ databases">
        <authorList>
            <person name="Yu S.T."/>
        </authorList>
    </citation>
    <scope>NUCLEOTIDE SEQUENCE</scope>
    <source>
        <strain evidence="2">R44</strain>
    </source>
</reference>
<feature type="chain" id="PRO_5044304846" description="Lipoprotein" evidence="1">
    <location>
        <begin position="23"/>
        <end position="183"/>
    </location>
</feature>
<sequence length="183" mass="19462">MFSIRPGRLARPLLSAALAAGALTGCSFLSPFTSCEGTASRVEGLESQGVLTSRPAAATVPRGFEDGTSGCIDDSGDAWLYAERTYAFPGRRAEVIQYYRTAAARDGWRLEPQPERPPVPEEIAGLCFTRGGDGEAMLLTVSFMTARELAFEGYETGPEFASGSGFRIEAGSEADGARTGCWD</sequence>
<name>A0AB39T965_9ACTN</name>
<accession>A0AB39T965</accession>
<evidence type="ECO:0000256" key="1">
    <source>
        <dbReference type="SAM" id="SignalP"/>
    </source>
</evidence>
<proteinExistence type="predicted"/>
<evidence type="ECO:0008006" key="3">
    <source>
        <dbReference type="Google" id="ProtNLM"/>
    </source>
</evidence>
<gene>
    <name evidence="2" type="ORF">AB5J54_33290</name>
</gene>
<feature type="signal peptide" evidence="1">
    <location>
        <begin position="1"/>
        <end position="22"/>
    </location>
</feature>
<dbReference type="EMBL" id="CP163444">
    <property type="protein sequence ID" value="XDQ75108.1"/>
    <property type="molecule type" value="Genomic_DNA"/>
</dbReference>